<dbReference type="Gene3D" id="3.20.20.140">
    <property type="entry name" value="Metal-dependent hydrolases"/>
    <property type="match status" value="1"/>
</dbReference>
<dbReference type="InterPro" id="IPR018228">
    <property type="entry name" value="DNase_TatD-rel_CS"/>
</dbReference>
<evidence type="ECO:0000256" key="5">
    <source>
        <dbReference type="ARBA" id="ARBA00012863"/>
    </source>
</evidence>
<dbReference type="InterPro" id="IPR032466">
    <property type="entry name" value="Metal_Hydrolase"/>
</dbReference>
<gene>
    <name evidence="10" type="ORF">WICPIJ_008896</name>
</gene>
<dbReference type="GO" id="GO:0050897">
    <property type="term" value="F:cobalt ion binding"/>
    <property type="evidence" value="ECO:0007669"/>
    <property type="project" value="InterPro"/>
</dbReference>
<dbReference type="AlphaFoldDB" id="A0A9P8TH69"/>
<evidence type="ECO:0000256" key="3">
    <source>
        <dbReference type="ARBA" id="ARBA00010368"/>
    </source>
</evidence>
<feature type="domain" description="Amidohydrolase-related" evidence="9">
    <location>
        <begin position="70"/>
        <end position="484"/>
    </location>
</feature>
<keyword evidence="6" id="KW-0479">Metal-binding</keyword>
<evidence type="ECO:0000256" key="1">
    <source>
        <dbReference type="ARBA" id="ARBA00001947"/>
    </source>
</evidence>
<dbReference type="InterPro" id="IPR006680">
    <property type="entry name" value="Amidohydro-rel"/>
</dbReference>
<dbReference type="GO" id="GO:0004038">
    <property type="term" value="F:allantoinase activity"/>
    <property type="evidence" value="ECO:0007669"/>
    <property type="project" value="UniProtKB-EC"/>
</dbReference>
<evidence type="ECO:0000256" key="7">
    <source>
        <dbReference type="ARBA" id="ARBA00022801"/>
    </source>
</evidence>
<dbReference type="PANTHER" id="PTHR43668:SF2">
    <property type="entry name" value="ALLANTOINASE"/>
    <property type="match status" value="1"/>
</dbReference>
<dbReference type="EMBL" id="JAEUBG010005127">
    <property type="protein sequence ID" value="KAH3678231.1"/>
    <property type="molecule type" value="Genomic_DNA"/>
</dbReference>
<comment type="cofactor">
    <cofactor evidence="1">
        <name>Zn(2+)</name>
        <dbReference type="ChEBI" id="CHEBI:29105"/>
    </cofactor>
</comment>
<dbReference type="GO" id="GO:0000256">
    <property type="term" value="P:allantoin catabolic process"/>
    <property type="evidence" value="ECO:0007669"/>
    <property type="project" value="InterPro"/>
</dbReference>
<comment type="pathway">
    <text evidence="2">Nitrogen metabolism; (S)-allantoin degradation; allantoate from (S)-allantoin: step 1/1.</text>
</comment>
<evidence type="ECO:0000256" key="4">
    <source>
        <dbReference type="ARBA" id="ARBA00011881"/>
    </source>
</evidence>
<dbReference type="PANTHER" id="PTHR43668">
    <property type="entry name" value="ALLANTOINASE"/>
    <property type="match status" value="1"/>
</dbReference>
<keyword evidence="7" id="KW-0378">Hydrolase</keyword>
<organism evidence="10 11">
    <name type="scientific">Wickerhamomyces pijperi</name>
    <name type="common">Yeast</name>
    <name type="synonym">Pichia pijperi</name>
    <dbReference type="NCBI Taxonomy" id="599730"/>
    <lineage>
        <taxon>Eukaryota</taxon>
        <taxon>Fungi</taxon>
        <taxon>Dikarya</taxon>
        <taxon>Ascomycota</taxon>
        <taxon>Saccharomycotina</taxon>
        <taxon>Saccharomycetes</taxon>
        <taxon>Phaffomycetales</taxon>
        <taxon>Wickerhamomycetaceae</taxon>
        <taxon>Wickerhamomyces</taxon>
    </lineage>
</organism>
<accession>A0A9P8TH69</accession>
<dbReference type="GO" id="GO:0008270">
    <property type="term" value="F:zinc ion binding"/>
    <property type="evidence" value="ECO:0007669"/>
    <property type="project" value="InterPro"/>
</dbReference>
<keyword evidence="11" id="KW-1185">Reference proteome</keyword>
<dbReference type="FunFam" id="3.20.20.140:FF:000181">
    <property type="entry name" value="Allantoinase"/>
    <property type="match status" value="1"/>
</dbReference>
<dbReference type="Pfam" id="PF01979">
    <property type="entry name" value="Amidohydro_1"/>
    <property type="match status" value="1"/>
</dbReference>
<dbReference type="GO" id="GO:0005737">
    <property type="term" value="C:cytoplasm"/>
    <property type="evidence" value="ECO:0007669"/>
    <property type="project" value="TreeGrafter"/>
</dbReference>
<comment type="subunit">
    <text evidence="4">Homotetramer.</text>
</comment>
<evidence type="ECO:0000313" key="11">
    <source>
        <dbReference type="Proteomes" id="UP000774326"/>
    </source>
</evidence>
<reference evidence="10" key="1">
    <citation type="journal article" date="2021" name="Open Biol.">
        <title>Shared evolutionary footprints suggest mitochondrial oxidative damage underlies multiple complex I losses in fungi.</title>
        <authorList>
            <person name="Schikora-Tamarit M.A."/>
            <person name="Marcet-Houben M."/>
            <person name="Nosek J."/>
            <person name="Gabaldon T."/>
        </authorList>
    </citation>
    <scope>NUCLEOTIDE SEQUENCE</scope>
    <source>
        <strain evidence="10">CBS2887</strain>
    </source>
</reference>
<comment type="caution">
    <text evidence="10">The sequence shown here is derived from an EMBL/GenBank/DDBJ whole genome shotgun (WGS) entry which is preliminary data.</text>
</comment>
<dbReference type="GO" id="GO:0006145">
    <property type="term" value="P:purine nucleobase catabolic process"/>
    <property type="evidence" value="ECO:0007669"/>
    <property type="project" value="TreeGrafter"/>
</dbReference>
<dbReference type="NCBIfam" id="TIGR03178">
    <property type="entry name" value="allantoinase"/>
    <property type="match status" value="1"/>
</dbReference>
<evidence type="ECO:0000259" key="9">
    <source>
        <dbReference type="Pfam" id="PF01979"/>
    </source>
</evidence>
<dbReference type="InterPro" id="IPR050138">
    <property type="entry name" value="DHOase/Allantoinase_Hydrolase"/>
</dbReference>
<dbReference type="InterPro" id="IPR011059">
    <property type="entry name" value="Metal-dep_hydrolase_composite"/>
</dbReference>
<dbReference type="SUPFAM" id="SSF51556">
    <property type="entry name" value="Metallo-dependent hydrolases"/>
    <property type="match status" value="1"/>
</dbReference>
<keyword evidence="8" id="KW-0862">Zinc</keyword>
<sequence>MQNRALSSTKVCLSDSKGQLCLIPATIIFSANSGKILHIFTNEILPSSSPLLETYDVPSSNYRNVSPYLILPGLIDTHVHLNEPGRTEWEGFTTGTQSAIMGGVTTVIDMPLNAIPATVNVTNFNIKLKEAKKPGKLWCDLGFWGGLIPGNTKDLIPLIESGVRGFKGFLIESGVKEFPEVNEMIIKDAMIELESKGYGLNGDSGETMLMFHAEKVPPLLPQSSHVNAHAHEEEEQQSDYDYNPTKYQTFLDSRPDFLETQALKTIISLSEQHPQIPLHIVHISSAETIPLLAHAQRELNLPISAETCFHYLTLNSETVPDKSTSHKCCPPIRSESNRLQLWRTLLEDHENPVIKTVVSDHSPCIPQLKSLESGNFITAWGGISSLGLGLQILHTDLLKSGIDADVAILKIIQWCAVNTAKQVGLDHFKGAIQVGFDADFIIFNPMESYVVENSKLLFKNKLSVYDGMTLTGRVLETVLRGNSVFAYDVGVSDVALGRCILEKRVKIRS</sequence>
<evidence type="ECO:0000256" key="2">
    <source>
        <dbReference type="ARBA" id="ARBA00004968"/>
    </source>
</evidence>
<dbReference type="OrthoDB" id="10258955at2759"/>
<dbReference type="Proteomes" id="UP000774326">
    <property type="component" value="Unassembled WGS sequence"/>
</dbReference>
<dbReference type="InterPro" id="IPR017593">
    <property type="entry name" value="Allantoinase"/>
</dbReference>
<dbReference type="PROSITE" id="PS01137">
    <property type="entry name" value="TATD_1"/>
    <property type="match status" value="1"/>
</dbReference>
<comment type="similarity">
    <text evidence="3">Belongs to the metallo-dependent hydrolases superfamily. Allantoinase family.</text>
</comment>
<reference evidence="10" key="2">
    <citation type="submission" date="2021-01" db="EMBL/GenBank/DDBJ databases">
        <authorList>
            <person name="Schikora-Tamarit M.A."/>
        </authorList>
    </citation>
    <scope>NUCLEOTIDE SEQUENCE</scope>
    <source>
        <strain evidence="10">CBS2887</strain>
    </source>
</reference>
<evidence type="ECO:0000256" key="8">
    <source>
        <dbReference type="ARBA" id="ARBA00022833"/>
    </source>
</evidence>
<evidence type="ECO:0000256" key="6">
    <source>
        <dbReference type="ARBA" id="ARBA00022723"/>
    </source>
</evidence>
<dbReference type="SUPFAM" id="SSF51338">
    <property type="entry name" value="Composite domain of metallo-dependent hydrolases"/>
    <property type="match status" value="1"/>
</dbReference>
<dbReference type="EC" id="3.5.2.5" evidence="5"/>
<name>A0A9P8TH69_WICPI</name>
<evidence type="ECO:0000313" key="10">
    <source>
        <dbReference type="EMBL" id="KAH3678231.1"/>
    </source>
</evidence>
<protein>
    <recommendedName>
        <fullName evidence="5">allantoinase</fullName>
        <ecNumber evidence="5">3.5.2.5</ecNumber>
    </recommendedName>
</protein>
<proteinExistence type="inferred from homology"/>